<evidence type="ECO:0000256" key="8">
    <source>
        <dbReference type="SAM" id="SignalP"/>
    </source>
</evidence>
<sequence length="541" mass="60246">MTWYYVNCSFILIFTWISYTNSIPGYSIEAPKSVTVQRGLCVHIPCHFTVEKSVTLSERNTEGLWFNGTDKNPPPVAATKGDISEATKGRFFLTGEVWKGDCSLSINDAVPSDSSFYLFRLIYSNKYSFSNIKPEVTVIELTDKPEISLEKTLVAGKEVTLTCTSPGRCNGSTPLITWSGVQGKVVTYTADYPDGNKTYYSNITFTPSRLDNTFPLSCTVNFQKSNTSTSQKMILNVEYTIHNENIPIIVMEGKSEIIKCTVDSNPQSNITWYKGEIALQNTSSRQTLIYNVKNANLSDAGIYRCSATNSLSTTNKSIEVTVHYVPRTPQINCSMPKDCIIEGNKTIYINEGSSLSLRCSAESSPAASLAWLKPGNPNTISLDEELHFSNILHSNDGLYTCQANNTYGRSNASVTIKVIYGPRAVSGKDSTCATEERVIKCTCIIQSFPDVNIQWKIDEKSYAISDKDILISTSRFDEETTSMMDLLLNHNEVHSIQCISSNQHNHFTLSLLSKERKYPPSILDSLRNCLHFLLAEVLILL</sequence>
<dbReference type="SMART" id="SM00408">
    <property type="entry name" value="IGc2"/>
    <property type="match status" value="2"/>
</dbReference>
<evidence type="ECO:0000256" key="6">
    <source>
        <dbReference type="ARBA" id="ARBA00023136"/>
    </source>
</evidence>
<feature type="domain" description="Ig-like" evidence="9">
    <location>
        <begin position="250"/>
        <end position="321"/>
    </location>
</feature>
<organism evidence="10 11">
    <name type="scientific">Pyxicephalus adspersus</name>
    <name type="common">African bullfrog</name>
    <dbReference type="NCBI Taxonomy" id="30357"/>
    <lineage>
        <taxon>Eukaryota</taxon>
        <taxon>Metazoa</taxon>
        <taxon>Chordata</taxon>
        <taxon>Craniata</taxon>
        <taxon>Vertebrata</taxon>
        <taxon>Euteleostomi</taxon>
        <taxon>Amphibia</taxon>
        <taxon>Batrachia</taxon>
        <taxon>Anura</taxon>
        <taxon>Neobatrachia</taxon>
        <taxon>Ranoidea</taxon>
        <taxon>Pyxicephalidae</taxon>
        <taxon>Pyxicephalinae</taxon>
        <taxon>Pyxicephalus</taxon>
    </lineage>
</organism>
<keyword evidence="4" id="KW-0130">Cell adhesion</keyword>
<feature type="chain" id="PRO_5043550911" description="Ig-like domain-containing protein" evidence="8">
    <location>
        <begin position="23"/>
        <end position="541"/>
    </location>
</feature>
<keyword evidence="3" id="KW-0430">Lectin</keyword>
<dbReference type="SUPFAM" id="SSF48726">
    <property type="entry name" value="Immunoglobulin"/>
    <property type="match status" value="4"/>
</dbReference>
<keyword evidence="11" id="KW-1185">Reference proteome</keyword>
<reference evidence="10" key="1">
    <citation type="thesis" date="2020" institute="ProQuest LLC" country="789 East Eisenhower Parkway, Ann Arbor, MI, USA">
        <title>Comparative Genomics and Chromosome Evolution.</title>
        <authorList>
            <person name="Mudd A.B."/>
        </authorList>
    </citation>
    <scope>NUCLEOTIDE SEQUENCE</scope>
    <source>
        <strain evidence="10">1538</strain>
        <tissue evidence="10">Blood</tissue>
    </source>
</reference>
<dbReference type="InterPro" id="IPR007110">
    <property type="entry name" value="Ig-like_dom"/>
</dbReference>
<dbReference type="Pfam" id="PF07686">
    <property type="entry name" value="V-set"/>
    <property type="match status" value="1"/>
</dbReference>
<feature type="signal peptide" evidence="8">
    <location>
        <begin position="1"/>
        <end position="22"/>
    </location>
</feature>
<dbReference type="Proteomes" id="UP001181693">
    <property type="component" value="Unassembled WGS sequence"/>
</dbReference>
<dbReference type="InterPro" id="IPR013783">
    <property type="entry name" value="Ig-like_fold"/>
</dbReference>
<dbReference type="Gene3D" id="2.60.40.10">
    <property type="entry name" value="Immunoglobulins"/>
    <property type="match status" value="4"/>
</dbReference>
<comment type="subcellular location">
    <subcellularLocation>
        <location evidence="1">Membrane</location>
        <topology evidence="1">Single-pass type I membrane protein</topology>
    </subcellularLocation>
</comment>
<keyword evidence="5" id="KW-1133">Transmembrane helix</keyword>
<evidence type="ECO:0000256" key="1">
    <source>
        <dbReference type="ARBA" id="ARBA00004479"/>
    </source>
</evidence>
<dbReference type="InterPro" id="IPR003599">
    <property type="entry name" value="Ig_sub"/>
</dbReference>
<dbReference type="InterPro" id="IPR013106">
    <property type="entry name" value="Ig_V-set"/>
</dbReference>
<dbReference type="GO" id="GO:0030246">
    <property type="term" value="F:carbohydrate binding"/>
    <property type="evidence" value="ECO:0007669"/>
    <property type="project" value="UniProtKB-KW"/>
</dbReference>
<dbReference type="PROSITE" id="PS50835">
    <property type="entry name" value="IG_LIKE"/>
    <property type="match status" value="4"/>
</dbReference>
<evidence type="ECO:0000256" key="5">
    <source>
        <dbReference type="ARBA" id="ARBA00022989"/>
    </source>
</evidence>
<dbReference type="Pfam" id="PF13895">
    <property type="entry name" value="Ig_2"/>
    <property type="match status" value="2"/>
</dbReference>
<keyword evidence="6" id="KW-0472">Membrane</keyword>
<evidence type="ECO:0000256" key="7">
    <source>
        <dbReference type="ARBA" id="ARBA00038361"/>
    </source>
</evidence>
<dbReference type="GO" id="GO:0007155">
    <property type="term" value="P:cell adhesion"/>
    <property type="evidence" value="ECO:0007669"/>
    <property type="project" value="UniProtKB-KW"/>
</dbReference>
<dbReference type="GO" id="GO:0005886">
    <property type="term" value="C:plasma membrane"/>
    <property type="evidence" value="ECO:0007669"/>
    <property type="project" value="TreeGrafter"/>
</dbReference>
<evidence type="ECO:0000256" key="3">
    <source>
        <dbReference type="ARBA" id="ARBA00022734"/>
    </source>
</evidence>
<dbReference type="EMBL" id="DYDO01000011">
    <property type="protein sequence ID" value="DBA15820.1"/>
    <property type="molecule type" value="Genomic_DNA"/>
</dbReference>
<dbReference type="SMART" id="SM00409">
    <property type="entry name" value="IG"/>
    <property type="match status" value="4"/>
</dbReference>
<name>A0AAV2ZKL1_PYXAD</name>
<feature type="domain" description="Ig-like" evidence="9">
    <location>
        <begin position="336"/>
        <end position="417"/>
    </location>
</feature>
<keyword evidence="2" id="KW-0812">Transmembrane</keyword>
<dbReference type="GO" id="GO:0033691">
    <property type="term" value="F:sialic acid binding"/>
    <property type="evidence" value="ECO:0007669"/>
    <property type="project" value="TreeGrafter"/>
</dbReference>
<feature type="domain" description="Ig-like" evidence="9">
    <location>
        <begin position="134"/>
        <end position="236"/>
    </location>
</feature>
<comment type="caution">
    <text evidence="10">The sequence shown here is derived from an EMBL/GenBank/DDBJ whole genome shotgun (WGS) entry which is preliminary data.</text>
</comment>
<dbReference type="AlphaFoldDB" id="A0AAV2ZKL1"/>
<proteinExistence type="inferred from homology"/>
<evidence type="ECO:0000313" key="10">
    <source>
        <dbReference type="EMBL" id="DBA15820.1"/>
    </source>
</evidence>
<feature type="domain" description="Ig-like" evidence="9">
    <location>
        <begin position="422"/>
        <end position="510"/>
    </location>
</feature>
<dbReference type="InterPro" id="IPR051036">
    <property type="entry name" value="SIGLEC"/>
</dbReference>
<evidence type="ECO:0000256" key="4">
    <source>
        <dbReference type="ARBA" id="ARBA00022889"/>
    </source>
</evidence>
<dbReference type="InterPro" id="IPR003598">
    <property type="entry name" value="Ig_sub2"/>
</dbReference>
<dbReference type="InterPro" id="IPR036179">
    <property type="entry name" value="Ig-like_dom_sf"/>
</dbReference>
<protein>
    <recommendedName>
        <fullName evidence="9">Ig-like domain-containing protein</fullName>
    </recommendedName>
</protein>
<dbReference type="PANTHER" id="PTHR12035:SF125">
    <property type="entry name" value="SIALIC ACID-BINDING IG-LIKE LECTIN 5"/>
    <property type="match status" value="1"/>
</dbReference>
<dbReference type="PANTHER" id="PTHR12035">
    <property type="entry name" value="SIALIC ACID BINDING IMMUNOGLOBULIN-LIKE LECTIN"/>
    <property type="match status" value="1"/>
</dbReference>
<evidence type="ECO:0000313" key="11">
    <source>
        <dbReference type="Proteomes" id="UP001181693"/>
    </source>
</evidence>
<evidence type="ECO:0000259" key="9">
    <source>
        <dbReference type="PROSITE" id="PS50835"/>
    </source>
</evidence>
<comment type="similarity">
    <text evidence="7">Belongs to the immunoglobulin superfamily. SIGLEC (sialic acid binding Ig-like lectin) family.</text>
</comment>
<gene>
    <name evidence="10" type="ORF">GDO54_003280</name>
</gene>
<evidence type="ECO:0000256" key="2">
    <source>
        <dbReference type="ARBA" id="ARBA00022692"/>
    </source>
</evidence>
<accession>A0AAV2ZKL1</accession>
<keyword evidence="8" id="KW-0732">Signal</keyword>